<name>A0ABD2MZJ0_9CUCU</name>
<protein>
    <submittedName>
        <fullName evidence="1">Uncharacterized protein</fullName>
    </submittedName>
</protein>
<evidence type="ECO:0000313" key="1">
    <source>
        <dbReference type="EMBL" id="KAL3271873.1"/>
    </source>
</evidence>
<sequence length="142" mass="16761">MNQFIRNFNPEIEKNSELDSFPQYECFSDGNKFRLFHQNIRSIHKNLDTLRVDSSQSKGYDLIYNEGDINKADGVEAFIRQGLEYGGDIVYIGECKEIEIKITEDNIYLFITPIYKSHEIQDVTFLSDFETYVERVLLHNFR</sequence>
<dbReference type="AlphaFoldDB" id="A0ABD2MZJ0"/>
<keyword evidence="2" id="KW-1185">Reference proteome</keyword>
<comment type="caution">
    <text evidence="1">The sequence shown here is derived from an EMBL/GenBank/DDBJ whole genome shotgun (WGS) entry which is preliminary data.</text>
</comment>
<organism evidence="1 2">
    <name type="scientific">Cryptolaemus montrouzieri</name>
    <dbReference type="NCBI Taxonomy" id="559131"/>
    <lineage>
        <taxon>Eukaryota</taxon>
        <taxon>Metazoa</taxon>
        <taxon>Ecdysozoa</taxon>
        <taxon>Arthropoda</taxon>
        <taxon>Hexapoda</taxon>
        <taxon>Insecta</taxon>
        <taxon>Pterygota</taxon>
        <taxon>Neoptera</taxon>
        <taxon>Endopterygota</taxon>
        <taxon>Coleoptera</taxon>
        <taxon>Polyphaga</taxon>
        <taxon>Cucujiformia</taxon>
        <taxon>Coccinelloidea</taxon>
        <taxon>Coccinellidae</taxon>
        <taxon>Scymninae</taxon>
        <taxon>Scymnini</taxon>
        <taxon>Cryptolaemus</taxon>
    </lineage>
</organism>
<evidence type="ECO:0000313" key="2">
    <source>
        <dbReference type="Proteomes" id="UP001516400"/>
    </source>
</evidence>
<reference evidence="1 2" key="1">
    <citation type="journal article" date="2021" name="BMC Biol.">
        <title>Horizontally acquired antibacterial genes associated with adaptive radiation of ladybird beetles.</title>
        <authorList>
            <person name="Li H.S."/>
            <person name="Tang X.F."/>
            <person name="Huang Y.H."/>
            <person name="Xu Z.Y."/>
            <person name="Chen M.L."/>
            <person name="Du X.Y."/>
            <person name="Qiu B.Y."/>
            <person name="Chen P.T."/>
            <person name="Zhang W."/>
            <person name="Slipinski A."/>
            <person name="Escalona H.E."/>
            <person name="Waterhouse R.M."/>
            <person name="Zwick A."/>
            <person name="Pang H."/>
        </authorList>
    </citation>
    <scope>NUCLEOTIDE SEQUENCE [LARGE SCALE GENOMIC DNA]</scope>
    <source>
        <strain evidence="1">SYSU2018</strain>
    </source>
</reference>
<proteinExistence type="predicted"/>
<gene>
    <name evidence="1" type="ORF">HHI36_022343</name>
</gene>
<dbReference type="EMBL" id="JABFTP020000042">
    <property type="protein sequence ID" value="KAL3271873.1"/>
    <property type="molecule type" value="Genomic_DNA"/>
</dbReference>
<dbReference type="Proteomes" id="UP001516400">
    <property type="component" value="Unassembled WGS sequence"/>
</dbReference>
<accession>A0ABD2MZJ0</accession>